<accession>A0A8H5WWI6</accession>
<dbReference type="Proteomes" id="UP000562682">
    <property type="component" value="Unassembled WGS sequence"/>
</dbReference>
<protein>
    <submittedName>
        <fullName evidence="1">Uncharacterized protein</fullName>
    </submittedName>
</protein>
<dbReference type="AlphaFoldDB" id="A0A8H5WWI6"/>
<dbReference type="EMBL" id="JAAOAK010000270">
    <property type="protein sequence ID" value="KAF5678212.1"/>
    <property type="molecule type" value="Genomic_DNA"/>
</dbReference>
<reference evidence="1 2" key="1">
    <citation type="submission" date="2020-05" db="EMBL/GenBank/DDBJ databases">
        <title>Identification and distribution of gene clusters putatively required for synthesis of sphingolipid metabolism inhibitors in phylogenetically diverse species of the filamentous fungus Fusarium.</title>
        <authorList>
            <person name="Kim H.-S."/>
            <person name="Busman M."/>
            <person name="Brown D.W."/>
            <person name="Divon H."/>
            <person name="Uhlig S."/>
            <person name="Proctor R.H."/>
        </authorList>
    </citation>
    <scope>NUCLEOTIDE SEQUENCE [LARGE SCALE GENOMIC DNA]</scope>
    <source>
        <strain evidence="1 2">NRRL 25311</strain>
    </source>
</reference>
<evidence type="ECO:0000313" key="1">
    <source>
        <dbReference type="EMBL" id="KAF5678212.1"/>
    </source>
</evidence>
<proteinExistence type="predicted"/>
<organism evidence="1 2">
    <name type="scientific">Fusarium denticulatum</name>
    <dbReference type="NCBI Taxonomy" id="48507"/>
    <lineage>
        <taxon>Eukaryota</taxon>
        <taxon>Fungi</taxon>
        <taxon>Dikarya</taxon>
        <taxon>Ascomycota</taxon>
        <taxon>Pezizomycotina</taxon>
        <taxon>Sordariomycetes</taxon>
        <taxon>Hypocreomycetidae</taxon>
        <taxon>Hypocreales</taxon>
        <taxon>Nectriaceae</taxon>
        <taxon>Fusarium</taxon>
        <taxon>Fusarium fujikuroi species complex</taxon>
    </lineage>
</organism>
<evidence type="ECO:0000313" key="2">
    <source>
        <dbReference type="Proteomes" id="UP000562682"/>
    </source>
</evidence>
<comment type="caution">
    <text evidence="1">The sequence shown here is derived from an EMBL/GenBank/DDBJ whole genome shotgun (WGS) entry which is preliminary data.</text>
</comment>
<sequence>MSDILIRKEANPRSSSHAQLFIIVHPSNIWSFATLNHANGLWLTTQVRQTDVSKIHTGFSPPGDDVKYFEITSIPNSWLRDVQVWVDLVAAIGMKGTHNAITSLLIYGDPCTKITRVRFPEHPDGQILYFEVASFENELQEYVDNVLRFTDPEDADNRWECNRKWVRDILKKLVAGGIVSQEKADDLLSELEMSSKEIELHYRHLNYS</sequence>
<gene>
    <name evidence="1" type="ORF">FDENT_9016</name>
</gene>
<keyword evidence="2" id="KW-1185">Reference proteome</keyword>
<name>A0A8H5WWI6_9HYPO</name>